<sequence length="218" mass="23601">MSQRPAADKPAKPVATAGWTFFRQWLKNPLSIAALSPSGRQLAGRMMNELPSGAKRVVELGGGTGVFTRAMLEHGIEPHNLLVVELNEELYQYLHASFPEVNVVWGNACDLNAIASKAGMLSDGKIDAVISGLGLLSMPRVLQMNILGSAFEVLKQDGCFIQFTYGPKSPIPPDVLQELGVSVRRGGFAWRNLPPASVFVYSRNRSKGIQATRPVAKS</sequence>
<evidence type="ECO:0000259" key="1">
    <source>
        <dbReference type="Pfam" id="PF13649"/>
    </source>
</evidence>
<keyword evidence="3" id="KW-1185">Reference proteome</keyword>
<dbReference type="RefSeq" id="WP_129832362.1">
    <property type="nucleotide sequence ID" value="NZ_CP035704.1"/>
</dbReference>
<accession>A0A411HHX9</accession>
<name>A0A411HHX9_9GAMM</name>
<dbReference type="Proteomes" id="UP000291562">
    <property type="component" value="Chromosome"/>
</dbReference>
<evidence type="ECO:0000313" key="2">
    <source>
        <dbReference type="EMBL" id="QBB70103.1"/>
    </source>
</evidence>
<dbReference type="CDD" id="cd02440">
    <property type="entry name" value="AdoMet_MTases"/>
    <property type="match status" value="1"/>
</dbReference>
<dbReference type="GO" id="GO:0032259">
    <property type="term" value="P:methylation"/>
    <property type="evidence" value="ECO:0007669"/>
    <property type="project" value="UniProtKB-KW"/>
</dbReference>
<dbReference type="OrthoDB" id="9805585at2"/>
<dbReference type="GO" id="GO:0008168">
    <property type="term" value="F:methyltransferase activity"/>
    <property type="evidence" value="ECO:0007669"/>
    <property type="project" value="UniProtKB-KW"/>
</dbReference>
<organism evidence="2 3">
    <name type="scientific">Pseudolysobacter antarcticus</name>
    <dbReference type="NCBI Taxonomy" id="2511995"/>
    <lineage>
        <taxon>Bacteria</taxon>
        <taxon>Pseudomonadati</taxon>
        <taxon>Pseudomonadota</taxon>
        <taxon>Gammaproteobacteria</taxon>
        <taxon>Lysobacterales</taxon>
        <taxon>Rhodanobacteraceae</taxon>
        <taxon>Pseudolysobacter</taxon>
    </lineage>
</organism>
<dbReference type="AlphaFoldDB" id="A0A411HHX9"/>
<dbReference type="Gene3D" id="3.40.50.150">
    <property type="entry name" value="Vaccinia Virus protein VP39"/>
    <property type="match status" value="1"/>
</dbReference>
<dbReference type="EMBL" id="CP035704">
    <property type="protein sequence ID" value="QBB70103.1"/>
    <property type="molecule type" value="Genomic_DNA"/>
</dbReference>
<dbReference type="SUPFAM" id="SSF53335">
    <property type="entry name" value="S-adenosyl-L-methionine-dependent methyltransferases"/>
    <property type="match status" value="1"/>
</dbReference>
<keyword evidence="2" id="KW-0489">Methyltransferase</keyword>
<keyword evidence="2" id="KW-0808">Transferase</keyword>
<dbReference type="KEGG" id="xbc:ELE36_06835"/>
<reference evidence="2 3" key="1">
    <citation type="submission" date="2019-01" db="EMBL/GenBank/DDBJ databases">
        <title>Pseudolysobacter antarctica gen. nov., sp. nov., isolated from Fildes Peninsula, Antarctica.</title>
        <authorList>
            <person name="Wei Z."/>
            <person name="Peng F."/>
        </authorList>
    </citation>
    <scope>NUCLEOTIDE SEQUENCE [LARGE SCALE GENOMIC DNA]</scope>
    <source>
        <strain evidence="2 3">AQ6-296</strain>
    </source>
</reference>
<protein>
    <submittedName>
        <fullName evidence="2">Methyltransferase domain-containing protein</fullName>
    </submittedName>
</protein>
<gene>
    <name evidence="2" type="ORF">ELE36_06835</name>
</gene>
<dbReference type="Pfam" id="PF13649">
    <property type="entry name" value="Methyltransf_25"/>
    <property type="match status" value="1"/>
</dbReference>
<feature type="domain" description="Methyltransferase" evidence="1">
    <location>
        <begin position="57"/>
        <end position="158"/>
    </location>
</feature>
<proteinExistence type="predicted"/>
<dbReference type="InterPro" id="IPR041698">
    <property type="entry name" value="Methyltransf_25"/>
</dbReference>
<dbReference type="InterPro" id="IPR029063">
    <property type="entry name" value="SAM-dependent_MTases_sf"/>
</dbReference>
<evidence type="ECO:0000313" key="3">
    <source>
        <dbReference type="Proteomes" id="UP000291562"/>
    </source>
</evidence>